<gene>
    <name evidence="2" type="ORF">J2S10_000386</name>
</gene>
<protein>
    <recommendedName>
        <fullName evidence="1">LysM domain-containing protein</fullName>
    </recommendedName>
</protein>
<evidence type="ECO:0000313" key="2">
    <source>
        <dbReference type="EMBL" id="MDQ0197281.1"/>
    </source>
</evidence>
<feature type="domain" description="LysM" evidence="1">
    <location>
        <begin position="55"/>
        <end position="108"/>
    </location>
</feature>
<name>A0ABT9XPI9_9BACI</name>
<dbReference type="EMBL" id="JAUSTW010000001">
    <property type="protein sequence ID" value="MDQ0197281.1"/>
    <property type="molecule type" value="Genomic_DNA"/>
</dbReference>
<accession>A0ABT9XPI9</accession>
<keyword evidence="3" id="KW-1185">Reference proteome</keyword>
<proteinExistence type="predicted"/>
<sequence length="114" mass="12578">MKKLFALLFAILIIYVIYIDLTVGTLPNATQTVEAEAKGTAKPETGLSETGMSSFKEKVKPGETVITIVEHHINKALPVSIDDLIHDFQTLNPGKTPEKIQIGSTYQFPDYSKK</sequence>
<reference evidence="2 3" key="1">
    <citation type="submission" date="2023-07" db="EMBL/GenBank/DDBJ databases">
        <title>Genomic Encyclopedia of Type Strains, Phase IV (KMG-IV): sequencing the most valuable type-strain genomes for metagenomic binning, comparative biology and taxonomic classification.</title>
        <authorList>
            <person name="Goeker M."/>
        </authorList>
    </citation>
    <scope>NUCLEOTIDE SEQUENCE [LARGE SCALE GENOMIC DNA]</scope>
    <source>
        <strain evidence="2 3">DSM 27594</strain>
    </source>
</reference>
<dbReference type="InterPro" id="IPR018392">
    <property type="entry name" value="LysM"/>
</dbReference>
<dbReference type="RefSeq" id="WP_307404054.1">
    <property type="nucleotide sequence ID" value="NZ_JAUSTW010000001.1"/>
</dbReference>
<evidence type="ECO:0000259" key="1">
    <source>
        <dbReference type="PROSITE" id="PS51782"/>
    </source>
</evidence>
<comment type="caution">
    <text evidence="2">The sequence shown here is derived from an EMBL/GenBank/DDBJ whole genome shotgun (WGS) entry which is preliminary data.</text>
</comment>
<dbReference type="PROSITE" id="PS51782">
    <property type="entry name" value="LYSM"/>
    <property type="match status" value="1"/>
</dbReference>
<organism evidence="2 3">
    <name type="scientific">Neobacillus ginsengisoli</name>
    <dbReference type="NCBI Taxonomy" id="904295"/>
    <lineage>
        <taxon>Bacteria</taxon>
        <taxon>Bacillati</taxon>
        <taxon>Bacillota</taxon>
        <taxon>Bacilli</taxon>
        <taxon>Bacillales</taxon>
        <taxon>Bacillaceae</taxon>
        <taxon>Neobacillus</taxon>
    </lineage>
</organism>
<dbReference type="Proteomes" id="UP001224122">
    <property type="component" value="Unassembled WGS sequence"/>
</dbReference>
<evidence type="ECO:0000313" key="3">
    <source>
        <dbReference type="Proteomes" id="UP001224122"/>
    </source>
</evidence>